<evidence type="ECO:0000313" key="2">
    <source>
        <dbReference type="Proteomes" id="UP001500752"/>
    </source>
</evidence>
<dbReference type="RefSeq" id="WP_345152371.1">
    <property type="nucleotide sequence ID" value="NZ_BAABEO010000020.1"/>
</dbReference>
<protein>
    <submittedName>
        <fullName evidence="1">Uncharacterized protein</fullName>
    </submittedName>
</protein>
<accession>A0ABP7CKS8</accession>
<dbReference type="Proteomes" id="UP001500752">
    <property type="component" value="Unassembled WGS sequence"/>
</dbReference>
<reference evidence="2" key="1">
    <citation type="journal article" date="2019" name="Int. J. Syst. Evol. Microbiol.">
        <title>The Global Catalogue of Microorganisms (GCM) 10K type strain sequencing project: providing services to taxonomists for standard genome sequencing and annotation.</title>
        <authorList>
            <consortium name="The Broad Institute Genomics Platform"/>
            <consortium name="The Broad Institute Genome Sequencing Center for Infectious Disease"/>
            <person name="Wu L."/>
            <person name="Ma J."/>
        </authorList>
    </citation>
    <scope>NUCLEOTIDE SEQUENCE [LARGE SCALE GENOMIC DNA]</scope>
    <source>
        <strain evidence="2">JCM 30742</strain>
    </source>
</reference>
<comment type="caution">
    <text evidence="1">The sequence shown here is derived from an EMBL/GenBank/DDBJ whole genome shotgun (WGS) entry which is preliminary data.</text>
</comment>
<name>A0ABP7CKS8_9MICC</name>
<sequence length="235" mass="24247">MSDSKLTPPAGDAAMSVRECRLITERLLVAAGTLPGEVPAVRDAALLAEMLGLGVMAHLYGHGLHAPASAPGVRIDGATATVEAGGALSLYLVPALRDLIIVHPGLKRIQVNATERGGFLAVLDALPELAARTVAIAPADGAPLDGNAAQSVVLEIAAAAAPKGQEHVLRAHRDGLPVPGAVWLELYLRSNAALLEESALTRRHAGHQDVDSSGRIVRPMDDDVDIEHALAAAAN</sequence>
<gene>
    <name evidence="1" type="ORF">GCM10023081_32430</name>
</gene>
<proteinExistence type="predicted"/>
<evidence type="ECO:0000313" key="1">
    <source>
        <dbReference type="EMBL" id="GAA3692441.1"/>
    </source>
</evidence>
<keyword evidence="2" id="KW-1185">Reference proteome</keyword>
<organism evidence="1 2">
    <name type="scientific">Arthrobacter ginkgonis</name>
    <dbReference type="NCBI Taxonomy" id="1630594"/>
    <lineage>
        <taxon>Bacteria</taxon>
        <taxon>Bacillati</taxon>
        <taxon>Actinomycetota</taxon>
        <taxon>Actinomycetes</taxon>
        <taxon>Micrococcales</taxon>
        <taxon>Micrococcaceae</taxon>
        <taxon>Arthrobacter</taxon>
    </lineage>
</organism>
<dbReference type="EMBL" id="BAABEO010000020">
    <property type="protein sequence ID" value="GAA3692441.1"/>
    <property type="molecule type" value="Genomic_DNA"/>
</dbReference>